<keyword evidence="3" id="KW-1185">Reference proteome</keyword>
<accession>A0ABY4L3N0</accession>
<gene>
    <name evidence="2" type="ORF">FOF52_15945</name>
</gene>
<feature type="transmembrane region" description="Helical" evidence="1">
    <location>
        <begin position="12"/>
        <end position="30"/>
    </location>
</feature>
<feature type="transmembrane region" description="Helical" evidence="1">
    <location>
        <begin position="36"/>
        <end position="55"/>
    </location>
</feature>
<organism evidence="2 3">
    <name type="scientific">Thermobifida alba</name>
    <name type="common">Thermomonospora alba</name>
    <dbReference type="NCBI Taxonomy" id="53522"/>
    <lineage>
        <taxon>Bacteria</taxon>
        <taxon>Bacillati</taxon>
        <taxon>Actinomycetota</taxon>
        <taxon>Actinomycetes</taxon>
        <taxon>Streptosporangiales</taxon>
        <taxon>Nocardiopsidaceae</taxon>
        <taxon>Thermobifida</taxon>
    </lineage>
</organism>
<keyword evidence="1" id="KW-0812">Transmembrane</keyword>
<keyword evidence="1" id="KW-1133">Transmembrane helix</keyword>
<evidence type="ECO:0000313" key="2">
    <source>
        <dbReference type="EMBL" id="UPT22272.1"/>
    </source>
</evidence>
<sequence length="72" mass="7846">MASSQRTPRLRARTAVVLAIIVLVAVWLVGTGNANVAASLLLASLWLFLAFRSGPRRPLPRLPRRDEAEEPG</sequence>
<dbReference type="Proteomes" id="UP000832041">
    <property type="component" value="Chromosome"/>
</dbReference>
<reference evidence="2 3" key="1">
    <citation type="submission" date="2020-04" db="EMBL/GenBank/DDBJ databases">
        <title>Thermobifida alba genome sequencing and assembly.</title>
        <authorList>
            <person name="Luzics S."/>
            <person name="Horvath B."/>
            <person name="Nagy I."/>
            <person name="Toth A."/>
            <person name="Nagy I."/>
            <person name="Kukolya J."/>
        </authorList>
    </citation>
    <scope>NUCLEOTIDE SEQUENCE [LARGE SCALE GENOMIC DNA]</scope>
    <source>
        <strain evidence="2 3">DSM 43795</strain>
    </source>
</reference>
<evidence type="ECO:0000256" key="1">
    <source>
        <dbReference type="SAM" id="Phobius"/>
    </source>
</evidence>
<keyword evidence="1" id="KW-0472">Membrane</keyword>
<dbReference type="EMBL" id="CP051627">
    <property type="protein sequence ID" value="UPT22272.1"/>
    <property type="molecule type" value="Genomic_DNA"/>
</dbReference>
<proteinExistence type="predicted"/>
<protein>
    <submittedName>
        <fullName evidence="2">Uncharacterized protein</fullName>
    </submittedName>
</protein>
<dbReference type="RefSeq" id="WP_248590752.1">
    <property type="nucleotide sequence ID" value="NZ_BAABEB010000039.1"/>
</dbReference>
<name>A0ABY4L3N0_THEAE</name>
<evidence type="ECO:0000313" key="3">
    <source>
        <dbReference type="Proteomes" id="UP000832041"/>
    </source>
</evidence>